<evidence type="ECO:0000313" key="3">
    <source>
        <dbReference type="Proteomes" id="UP001157418"/>
    </source>
</evidence>
<comment type="caution">
    <text evidence="2">The sequence shown here is derived from an EMBL/GenBank/DDBJ whole genome shotgun (WGS) entry which is preliminary data.</text>
</comment>
<keyword evidence="3" id="KW-1185">Reference proteome</keyword>
<evidence type="ECO:0008006" key="4">
    <source>
        <dbReference type="Google" id="ProtNLM"/>
    </source>
</evidence>
<gene>
    <name evidence="2" type="ORF">LVIROSA_LOCUS27565</name>
</gene>
<sequence>MWDGSVFYKQRVTWVKICGIPVQFWDENVISVIVEKFGHVLIPANCSNDAKNLSSARVCILTTNQDYCINQWVEVQWKKVSFNVKIQEDGDWNPKINLSEEDSDSDNDLEEGEMVDSYDDDDACDRKGGERCVDEDDVMAVTGVKSLVVVGQTPEAGEYSRSDDTEVEETIGDYFDRNFNVVGAHEGERSRIIY</sequence>
<feature type="region of interest" description="Disordered" evidence="1">
    <location>
        <begin position="93"/>
        <end position="123"/>
    </location>
</feature>
<dbReference type="Proteomes" id="UP001157418">
    <property type="component" value="Unassembled WGS sequence"/>
</dbReference>
<organism evidence="2 3">
    <name type="scientific">Lactuca virosa</name>
    <dbReference type="NCBI Taxonomy" id="75947"/>
    <lineage>
        <taxon>Eukaryota</taxon>
        <taxon>Viridiplantae</taxon>
        <taxon>Streptophyta</taxon>
        <taxon>Embryophyta</taxon>
        <taxon>Tracheophyta</taxon>
        <taxon>Spermatophyta</taxon>
        <taxon>Magnoliopsida</taxon>
        <taxon>eudicotyledons</taxon>
        <taxon>Gunneridae</taxon>
        <taxon>Pentapetalae</taxon>
        <taxon>asterids</taxon>
        <taxon>campanulids</taxon>
        <taxon>Asterales</taxon>
        <taxon>Asteraceae</taxon>
        <taxon>Cichorioideae</taxon>
        <taxon>Cichorieae</taxon>
        <taxon>Lactucinae</taxon>
        <taxon>Lactuca</taxon>
    </lineage>
</organism>
<feature type="compositionally biased region" description="Acidic residues" evidence="1">
    <location>
        <begin position="99"/>
        <end position="123"/>
    </location>
</feature>
<name>A0AAU9NUP4_9ASTR</name>
<proteinExistence type="predicted"/>
<evidence type="ECO:0000256" key="1">
    <source>
        <dbReference type="SAM" id="MobiDB-lite"/>
    </source>
</evidence>
<dbReference type="AlphaFoldDB" id="A0AAU9NUP4"/>
<protein>
    <recommendedName>
        <fullName evidence="4">DUF4283 domain-containing protein</fullName>
    </recommendedName>
</protein>
<dbReference type="EMBL" id="CAKMRJ010005412">
    <property type="protein sequence ID" value="CAH1441514.1"/>
    <property type="molecule type" value="Genomic_DNA"/>
</dbReference>
<evidence type="ECO:0000313" key="2">
    <source>
        <dbReference type="EMBL" id="CAH1441514.1"/>
    </source>
</evidence>
<accession>A0AAU9NUP4</accession>
<reference evidence="2 3" key="1">
    <citation type="submission" date="2022-01" db="EMBL/GenBank/DDBJ databases">
        <authorList>
            <person name="Xiong W."/>
            <person name="Schranz E."/>
        </authorList>
    </citation>
    <scope>NUCLEOTIDE SEQUENCE [LARGE SCALE GENOMIC DNA]</scope>
</reference>